<dbReference type="Proteomes" id="UP000503336">
    <property type="component" value="Chromosome"/>
</dbReference>
<evidence type="ECO:0000313" key="2">
    <source>
        <dbReference type="EMBL" id="QIE55075.1"/>
    </source>
</evidence>
<dbReference type="Gene3D" id="3.40.50.10090">
    <property type="match status" value="2"/>
</dbReference>
<dbReference type="InterPro" id="IPR003754">
    <property type="entry name" value="4pyrrol_synth_uPrphyn_synth"/>
</dbReference>
<protein>
    <submittedName>
        <fullName evidence="2">Uroporphyrinogen-III synthase</fullName>
    </submittedName>
</protein>
<dbReference type="InterPro" id="IPR036108">
    <property type="entry name" value="4pyrrol_syn_uPrphyn_synt_sf"/>
</dbReference>
<dbReference type="SUPFAM" id="SSF69618">
    <property type="entry name" value="HemD-like"/>
    <property type="match status" value="1"/>
</dbReference>
<sequence length="234" mass="24207">MPLVLLTRPRRQSDAFAAEIAADGWDALIWPVMEIVHLLPAPPDLSDADALIFTSARALEALLQHGPPPALPAYCVGPATADAARRAGFDEVIEGGGDAVRLLAVLKAAGLSRPAHVRGRDIAMDISAALRDTGADARDIVAYEARPAGPPGARVDAAMRAGRIDAVAFFSPRTAALFAKAAPYAWRPRLATIEAAAISAAAAAALAPVGFANISVAERPDGAAMRALLRRSAA</sequence>
<proteinExistence type="predicted"/>
<evidence type="ECO:0000259" key="1">
    <source>
        <dbReference type="Pfam" id="PF02602"/>
    </source>
</evidence>
<dbReference type="EMBL" id="CP049056">
    <property type="protein sequence ID" value="QIE55075.1"/>
    <property type="molecule type" value="Genomic_DNA"/>
</dbReference>
<reference evidence="2 3" key="1">
    <citation type="submission" date="2020-02" db="EMBL/GenBank/DDBJ databases">
        <title>complete genome sequence of Rhodobacteraceae bacterium.</title>
        <authorList>
            <person name="Park J."/>
            <person name="Kim Y.-S."/>
            <person name="Kim K.-H."/>
        </authorList>
    </citation>
    <scope>NUCLEOTIDE SEQUENCE [LARGE SCALE GENOMIC DNA]</scope>
    <source>
        <strain evidence="2 3">RR4-56</strain>
    </source>
</reference>
<dbReference type="RefSeq" id="WP_165096366.1">
    <property type="nucleotide sequence ID" value="NZ_CP049056.1"/>
</dbReference>
<name>A0A7L5BTT0_9RHOB</name>
<organism evidence="2 3">
    <name type="scientific">Pikeienuella piscinae</name>
    <dbReference type="NCBI Taxonomy" id="2748098"/>
    <lineage>
        <taxon>Bacteria</taxon>
        <taxon>Pseudomonadati</taxon>
        <taxon>Pseudomonadota</taxon>
        <taxon>Alphaproteobacteria</taxon>
        <taxon>Rhodobacterales</taxon>
        <taxon>Paracoccaceae</taxon>
        <taxon>Pikeienuella</taxon>
    </lineage>
</organism>
<dbReference type="GO" id="GO:0033014">
    <property type="term" value="P:tetrapyrrole biosynthetic process"/>
    <property type="evidence" value="ECO:0007669"/>
    <property type="project" value="InterPro"/>
</dbReference>
<feature type="domain" description="Tetrapyrrole biosynthesis uroporphyrinogen III synthase" evidence="1">
    <location>
        <begin position="14"/>
        <end position="225"/>
    </location>
</feature>
<gene>
    <name evidence="2" type="ORF">G5B40_06165</name>
</gene>
<dbReference type="KEGG" id="hdh:G5B40_06165"/>
<dbReference type="CDD" id="cd06578">
    <property type="entry name" value="HemD"/>
    <property type="match status" value="1"/>
</dbReference>
<dbReference type="GO" id="GO:0004852">
    <property type="term" value="F:uroporphyrinogen-III synthase activity"/>
    <property type="evidence" value="ECO:0007669"/>
    <property type="project" value="InterPro"/>
</dbReference>
<dbReference type="AlphaFoldDB" id="A0A7L5BTT0"/>
<keyword evidence="3" id="KW-1185">Reference proteome</keyword>
<dbReference type="Pfam" id="PF02602">
    <property type="entry name" value="HEM4"/>
    <property type="match status" value="1"/>
</dbReference>
<accession>A0A7L5BTT0</accession>
<evidence type="ECO:0000313" key="3">
    <source>
        <dbReference type="Proteomes" id="UP000503336"/>
    </source>
</evidence>